<evidence type="ECO:0000313" key="3">
    <source>
        <dbReference type="Proteomes" id="UP001501285"/>
    </source>
</evidence>
<keyword evidence="3" id="KW-1185">Reference proteome</keyword>
<keyword evidence="1" id="KW-0472">Membrane</keyword>
<sequence>MRQRSFQRVRVGVGVAVLVVGVGASGTAVEVGLLVGVGVPVGVDVPAVVAVGLGVALPWPMLGRGSEVDGSTGTVAVDGRAADGRAAGAEEPASAEVVASVVPAAGAALGATGVLVESRLMRAMLFGSTDAVAFGVVVGSQICPAAPPVESLSCNDVAPAIEAPARAPSPGQ</sequence>
<reference evidence="2 3" key="1">
    <citation type="journal article" date="2019" name="Int. J. Syst. Evol. Microbiol.">
        <title>The Global Catalogue of Microorganisms (GCM) 10K type strain sequencing project: providing services to taxonomists for standard genome sequencing and annotation.</title>
        <authorList>
            <consortium name="The Broad Institute Genomics Platform"/>
            <consortium name="The Broad Institute Genome Sequencing Center for Infectious Disease"/>
            <person name="Wu L."/>
            <person name="Ma J."/>
        </authorList>
    </citation>
    <scope>NUCLEOTIDE SEQUENCE [LARGE SCALE GENOMIC DNA]</scope>
    <source>
        <strain evidence="2 3">JCM 14283</strain>
    </source>
</reference>
<organism evidence="2 3">
    <name type="scientific">Terrabacter terrae</name>
    <dbReference type="NCBI Taxonomy" id="318434"/>
    <lineage>
        <taxon>Bacteria</taxon>
        <taxon>Bacillati</taxon>
        <taxon>Actinomycetota</taxon>
        <taxon>Actinomycetes</taxon>
        <taxon>Micrococcales</taxon>
        <taxon>Intrasporangiaceae</taxon>
        <taxon>Terrabacter</taxon>
    </lineage>
</organism>
<evidence type="ECO:0000313" key="2">
    <source>
        <dbReference type="EMBL" id="GAA2032166.1"/>
    </source>
</evidence>
<protein>
    <submittedName>
        <fullName evidence="2">Uncharacterized protein</fullName>
    </submittedName>
</protein>
<evidence type="ECO:0000256" key="1">
    <source>
        <dbReference type="SAM" id="Phobius"/>
    </source>
</evidence>
<feature type="transmembrane region" description="Helical" evidence="1">
    <location>
        <begin position="12"/>
        <end position="39"/>
    </location>
</feature>
<accession>A0ABN2U9W8</accession>
<keyword evidence="1" id="KW-1133">Transmembrane helix</keyword>
<keyword evidence="1" id="KW-0812">Transmembrane</keyword>
<dbReference type="RefSeq" id="WP_343991343.1">
    <property type="nucleotide sequence ID" value="NZ_BAAANB010000021.1"/>
</dbReference>
<gene>
    <name evidence="2" type="ORF">GCM10009740_22730</name>
</gene>
<comment type="caution">
    <text evidence="2">The sequence shown here is derived from an EMBL/GenBank/DDBJ whole genome shotgun (WGS) entry which is preliminary data.</text>
</comment>
<dbReference type="EMBL" id="BAAANB010000021">
    <property type="protein sequence ID" value="GAA2032166.1"/>
    <property type="molecule type" value="Genomic_DNA"/>
</dbReference>
<dbReference type="Proteomes" id="UP001501285">
    <property type="component" value="Unassembled WGS sequence"/>
</dbReference>
<name>A0ABN2U9W8_9MICO</name>
<proteinExistence type="predicted"/>